<feature type="region of interest" description="Disordered" evidence="3">
    <location>
        <begin position="2126"/>
        <end position="2166"/>
    </location>
</feature>
<dbReference type="InterPro" id="IPR020845">
    <property type="entry name" value="AMP-binding_CS"/>
</dbReference>
<evidence type="ECO:0000256" key="1">
    <source>
        <dbReference type="ARBA" id="ARBA00022450"/>
    </source>
</evidence>
<dbReference type="PROSITE" id="PS50075">
    <property type="entry name" value="CARRIER"/>
    <property type="match status" value="2"/>
</dbReference>
<organism evidence="5 6">
    <name type="scientific">Roseateles aquae</name>
    <dbReference type="NCBI Taxonomy" id="3077235"/>
    <lineage>
        <taxon>Bacteria</taxon>
        <taxon>Pseudomonadati</taxon>
        <taxon>Pseudomonadota</taxon>
        <taxon>Betaproteobacteria</taxon>
        <taxon>Burkholderiales</taxon>
        <taxon>Sphaerotilaceae</taxon>
        <taxon>Roseateles</taxon>
    </lineage>
</organism>
<dbReference type="Pfam" id="PF00550">
    <property type="entry name" value="PP-binding"/>
    <property type="match status" value="2"/>
</dbReference>
<dbReference type="Gene3D" id="2.30.38.10">
    <property type="entry name" value="Luciferase, Domain 3"/>
    <property type="match status" value="1"/>
</dbReference>
<dbReference type="Gene3D" id="3.30.559.30">
    <property type="entry name" value="Nonribosomal peptide synthetase, condensation domain"/>
    <property type="match status" value="2"/>
</dbReference>
<dbReference type="Gene3D" id="3.40.50.980">
    <property type="match status" value="2"/>
</dbReference>
<dbReference type="InterPro" id="IPR025110">
    <property type="entry name" value="AMP-bd_C"/>
</dbReference>
<evidence type="ECO:0000259" key="4">
    <source>
        <dbReference type="PROSITE" id="PS50075"/>
    </source>
</evidence>
<dbReference type="Pfam" id="PF13193">
    <property type="entry name" value="AMP-binding_C"/>
    <property type="match status" value="2"/>
</dbReference>
<sequence length="2166" mass="234575">MTLQQRPALSAAQRRLWFIDRLMGPQPAYHIVLALDLHGQLNVTALQQALEDVVERHEALRTVFPDEQGEPWQRVLPAGPGLPPLRHACLAAGVSETQLEQQLADEADQAFDLVHQGPLRALCVRLSASHHVLQLVLHHIAGDGWSIVPLAEDLGLAYAARCTGQAPAWTTLPLQYIEFSQQQARQLGDAADPDSLQARQRAYWVERLQGAVPLCSLPTDRSRPAQTSHRGATLRFQVPAPLLAGLMALARAERATLFMVLQTAMALLLNRQGAGEDIVVGSPIAGREDESLYGLVGFFANTWVLRSHCRGEDSLLALLRQVRQRCLEAYRHQSLPFDRLVEALRPERSLAQHPLFQVMLVLQNNETPGFHLDGLQARQRAIAHRGAKFDLSINLFETRASREQGLAAEIEYATDLYDEASVQGFARRFIHVLDQLVRDPQAQVGGGWWLLPGEREALLRQPPVEPFAQAFDQRPLHEQLLDLATRHASRPALLDETQQLSYAELAEALRRQATVLRRWGVGRGVVVGLHLNRGVATAVAQLAVLAAGGAFLPLDPAYPAARLAYMLGDARPLLVLSEHEAPPQDLTPLPGWRSLAALQAEAEAIDPEPLPAVQGADQAYVIYTSGSTGQPKGVLLGHRGLSHLTHAQGRLFDIQPGQRVLQFASLNFDASVSELATTLAAGALLCIPSREALMPGAALQATLQDWAIEVATLPPVALNLLDAEALPKLRLLITAGEACPAALAARWLPGRRLLNAYGPTELTVCATAQTLQAEQLAQGVVPIGQPIANARAYVLDEQGEPVPVGVTGELWLGGEGLAWGYLGRAGMTAERFVPDALSGQAGARLYRSGDLARWRRDGTLEFLGRNDDQLKLRGIRVELGEVHGALAALPGVQAAAVLVQRDAMQQPELVGALVAPGQTAVQLRQALAQRLPEHLLPGRLLLLEALPQTANGKVDKAALERLLAERPREDAAAYEAPQTALQQQLAQLWQQLLGCERVGLNDHFFLLGGHSLLAAQVMARAQTQLGVALPLKTLFEAPVLAQLAARFEQALAGEPGSAALEMPAGPAQFLDADPAAAPQLSRAQQRLWVLDQLQPGAADYVLPTARWLQFDGEVWPSASSLAAALGQLLQRHQVLRTALAADAQGRPQALPLEAAVDVRWQRVPAAALDQALQHALLQPFDLARGPLLRAQVWQTGAQEALLLIELHHAVADGWSVPLLWNELGVLWKAAAAGLAVLDGCLAPLPLQFHHWARAEQRWLDSPAAEAQRLYWQQALAGAPAAAELPLDRPRSATLAPAGAWQRFELGAPQAQAWADWGRAQGLTPFMAWLALLQLWLVRLTGQAEVCVGAPVSHRPDQRLEGLIGFFVNTVVLRGRPQLDGPLGDWLRQVREQVLAALAHQDLPFDAVVEALQPRREPGRTPLFEVMLVMNPGQGEAGDWGPGLRTRAAELPAAVSKFDLSLLVQPQSDGRIALAFEYRTALFDAASVAAWADSLLALQRAMMSAGSARLAALPLVSAAQQQALLLLGGGEPLPAVPAQGVLGLYRQQALRQPEADALLLGESRLSHGALHRQALALARRLRSLGVRPGDRVALCASRSLEMGIGLMGILLAGAAYVPIDPHYPAARRQFMLEDAQPRLLLSPAAWASETLPWLDLAQDWAALASQDEGLASGSDDWGPSHLDQLAYLIYTSGSTGQPKGVAVAHRSLWASTEARWRYYGPLGRYLLLSSFAFDSSVAALFGVLGAGGCLVMPSDEALQDPAALARLVLAQRINTLLCVPSLWQEMLLGWPAGGCGELQRVILAGEACPPALLAQTRARWPALQLFNEYGPTEASVWSSVWHMPAEEEPAEAERAAPRTQTPIGRPIAGARLYVLDERGELLPPGAQGELCIGGRGVSQGYAGRPGLSAERFGVDPWGEPGTRLYRSGDRVRWRHDGQLEFLGRFDHQLKLRGLRVELGEIEAALTAQPGVREAVVLARALGSEAEPQLIAYLGADGTESEHPPVSQTLRDALLARLPSYMVPAHWVWVERWPLTPNGKIDRAALPDPQRQRVTGLAAQGAIEQALAPLFAELLGLAQVGREDNFFELGGSSLLAVKLHRRIDALWPQRLQVVDLFRWPTVQGLAQQLQGRSAGDTPKEGAADAARLRGEARRQRLQRPRAGERPAA</sequence>
<evidence type="ECO:0000256" key="3">
    <source>
        <dbReference type="SAM" id="MobiDB-lite"/>
    </source>
</evidence>
<proteinExistence type="predicted"/>
<dbReference type="NCBIfam" id="TIGR01733">
    <property type="entry name" value="AA-adenyl-dom"/>
    <property type="match status" value="2"/>
</dbReference>
<feature type="domain" description="Carrier" evidence="4">
    <location>
        <begin position="976"/>
        <end position="1051"/>
    </location>
</feature>
<dbReference type="Pfam" id="PF00501">
    <property type="entry name" value="AMP-binding"/>
    <property type="match status" value="2"/>
</dbReference>
<dbReference type="RefSeq" id="WP_315650477.1">
    <property type="nucleotide sequence ID" value="NZ_JAVXZY010000004.1"/>
</dbReference>
<dbReference type="InterPro" id="IPR045851">
    <property type="entry name" value="AMP-bd_C_sf"/>
</dbReference>
<comment type="caution">
    <text evidence="5">The sequence shown here is derived from an EMBL/GenBank/DDBJ whole genome shotgun (WGS) entry which is preliminary data.</text>
</comment>
<dbReference type="InterPro" id="IPR023213">
    <property type="entry name" value="CAT-like_dom_sf"/>
</dbReference>
<dbReference type="PANTHER" id="PTHR45527">
    <property type="entry name" value="NONRIBOSOMAL PEPTIDE SYNTHETASE"/>
    <property type="match status" value="1"/>
</dbReference>
<keyword evidence="1" id="KW-0596">Phosphopantetheine</keyword>
<evidence type="ECO:0000256" key="2">
    <source>
        <dbReference type="ARBA" id="ARBA00022553"/>
    </source>
</evidence>
<dbReference type="InterPro" id="IPR036736">
    <property type="entry name" value="ACP-like_sf"/>
</dbReference>
<dbReference type="Gene3D" id="3.40.50.1820">
    <property type="entry name" value="alpha/beta hydrolase"/>
    <property type="match status" value="1"/>
</dbReference>
<dbReference type="InterPro" id="IPR001242">
    <property type="entry name" value="Condensation_dom"/>
</dbReference>
<evidence type="ECO:0000313" key="5">
    <source>
        <dbReference type="EMBL" id="MDT8999925.1"/>
    </source>
</evidence>
<dbReference type="InterPro" id="IPR020806">
    <property type="entry name" value="PKS_PP-bd"/>
</dbReference>
<dbReference type="SUPFAM" id="SSF56801">
    <property type="entry name" value="Acetyl-CoA synthetase-like"/>
    <property type="match status" value="2"/>
</dbReference>
<dbReference type="PROSITE" id="PS00455">
    <property type="entry name" value="AMP_BINDING"/>
    <property type="match status" value="2"/>
</dbReference>
<feature type="domain" description="Carrier" evidence="4">
    <location>
        <begin position="2056"/>
        <end position="2131"/>
    </location>
</feature>
<dbReference type="Gene3D" id="1.10.1200.10">
    <property type="entry name" value="ACP-like"/>
    <property type="match status" value="1"/>
</dbReference>
<evidence type="ECO:0000313" key="6">
    <source>
        <dbReference type="Proteomes" id="UP001246372"/>
    </source>
</evidence>
<dbReference type="Gene3D" id="3.30.300.30">
    <property type="match status" value="2"/>
</dbReference>
<dbReference type="Gene3D" id="3.40.50.12780">
    <property type="entry name" value="N-terminal domain of ligase-like"/>
    <property type="match status" value="1"/>
</dbReference>
<gene>
    <name evidence="5" type="ORF">RQP53_11680</name>
</gene>
<dbReference type="InterPro" id="IPR010071">
    <property type="entry name" value="AA_adenyl_dom"/>
</dbReference>
<protein>
    <submittedName>
        <fullName evidence="5">Amino acid adenylation domain-containing protein</fullName>
    </submittedName>
</protein>
<dbReference type="InterPro" id="IPR042099">
    <property type="entry name" value="ANL_N_sf"/>
</dbReference>
<dbReference type="CDD" id="cd05930">
    <property type="entry name" value="A_NRPS"/>
    <property type="match status" value="2"/>
</dbReference>
<keyword evidence="2" id="KW-0597">Phosphoprotein</keyword>
<dbReference type="SMART" id="SM00823">
    <property type="entry name" value="PKS_PP"/>
    <property type="match status" value="2"/>
</dbReference>
<name>A0ABU3PBI4_9BURK</name>
<accession>A0ABU3PBI4</accession>
<keyword evidence="6" id="KW-1185">Reference proteome</keyword>
<dbReference type="InterPro" id="IPR009081">
    <property type="entry name" value="PP-bd_ACP"/>
</dbReference>
<dbReference type="InterPro" id="IPR000873">
    <property type="entry name" value="AMP-dep_synth/lig_dom"/>
</dbReference>
<dbReference type="SUPFAM" id="SSF47336">
    <property type="entry name" value="ACP-like"/>
    <property type="match status" value="2"/>
</dbReference>
<dbReference type="SUPFAM" id="SSF52777">
    <property type="entry name" value="CoA-dependent acyltransferases"/>
    <property type="match status" value="4"/>
</dbReference>
<feature type="compositionally biased region" description="Basic and acidic residues" evidence="3">
    <location>
        <begin position="2135"/>
        <end position="2152"/>
    </location>
</feature>
<dbReference type="Gene3D" id="3.30.559.10">
    <property type="entry name" value="Chloramphenicol acetyltransferase-like domain"/>
    <property type="match status" value="2"/>
</dbReference>
<dbReference type="InterPro" id="IPR029058">
    <property type="entry name" value="AB_hydrolase_fold"/>
</dbReference>
<dbReference type="EMBL" id="JAVXZY010000004">
    <property type="protein sequence ID" value="MDT8999925.1"/>
    <property type="molecule type" value="Genomic_DNA"/>
</dbReference>
<dbReference type="Pfam" id="PF00668">
    <property type="entry name" value="Condensation"/>
    <property type="match status" value="2"/>
</dbReference>
<dbReference type="PANTHER" id="PTHR45527:SF1">
    <property type="entry name" value="FATTY ACID SYNTHASE"/>
    <property type="match status" value="1"/>
</dbReference>
<reference evidence="5" key="1">
    <citation type="submission" date="2023-09" db="EMBL/GenBank/DDBJ databases">
        <title>Paucibacter sp. APW11 Genome sequencing and assembly.</title>
        <authorList>
            <person name="Kim I."/>
        </authorList>
    </citation>
    <scope>NUCLEOTIDE SEQUENCE</scope>
    <source>
        <strain evidence="5">APW11</strain>
    </source>
</reference>
<dbReference type="Proteomes" id="UP001246372">
    <property type="component" value="Unassembled WGS sequence"/>
</dbReference>
<dbReference type="CDD" id="cd19540">
    <property type="entry name" value="LCL_NRPS-like"/>
    <property type="match status" value="1"/>
</dbReference>
<dbReference type="CDD" id="cd19531">
    <property type="entry name" value="LCL_NRPS-like"/>
    <property type="match status" value="1"/>
</dbReference>